<evidence type="ECO:0000256" key="1">
    <source>
        <dbReference type="ARBA" id="ARBA00022603"/>
    </source>
</evidence>
<dbReference type="PANTHER" id="PTHR44942">
    <property type="entry name" value="METHYLTRANSF_11 DOMAIN-CONTAINING PROTEIN"/>
    <property type="match status" value="1"/>
</dbReference>
<dbReference type="CDD" id="cd02440">
    <property type="entry name" value="AdoMet_MTases"/>
    <property type="match status" value="1"/>
</dbReference>
<keyword evidence="1 4" id="KW-0489">Methyltransferase</keyword>
<dbReference type="Pfam" id="PF13649">
    <property type="entry name" value="Methyltransf_25"/>
    <property type="match status" value="1"/>
</dbReference>
<evidence type="ECO:0000313" key="5">
    <source>
        <dbReference type="Proteomes" id="UP000274843"/>
    </source>
</evidence>
<dbReference type="Proteomes" id="UP000274843">
    <property type="component" value="Unassembled WGS sequence"/>
</dbReference>
<dbReference type="GO" id="GO:0008168">
    <property type="term" value="F:methyltransferase activity"/>
    <property type="evidence" value="ECO:0007669"/>
    <property type="project" value="UniProtKB-KW"/>
</dbReference>
<dbReference type="AlphaFoldDB" id="A0A3N2GRU9"/>
<evidence type="ECO:0000313" key="4">
    <source>
        <dbReference type="EMBL" id="ROS38959.1"/>
    </source>
</evidence>
<gene>
    <name evidence="4" type="ORF">EDD35_1250</name>
</gene>
<accession>A0A3N2GRU9</accession>
<dbReference type="GeneID" id="301842699"/>
<feature type="domain" description="Methyltransferase" evidence="3">
    <location>
        <begin position="43"/>
        <end position="133"/>
    </location>
</feature>
<dbReference type="InterPro" id="IPR029063">
    <property type="entry name" value="SAM-dependent_MTases_sf"/>
</dbReference>
<dbReference type="GO" id="GO:0032259">
    <property type="term" value="P:methylation"/>
    <property type="evidence" value="ECO:0007669"/>
    <property type="project" value="UniProtKB-KW"/>
</dbReference>
<dbReference type="PANTHER" id="PTHR44942:SF4">
    <property type="entry name" value="METHYLTRANSFERASE TYPE 11 DOMAIN-CONTAINING PROTEIN"/>
    <property type="match status" value="1"/>
</dbReference>
<dbReference type="RefSeq" id="WP_123683164.1">
    <property type="nucleotide sequence ID" value="NZ_RKHY01000001.1"/>
</dbReference>
<keyword evidence="2 4" id="KW-0808">Transferase</keyword>
<dbReference type="InterPro" id="IPR041698">
    <property type="entry name" value="Methyltransf_25"/>
</dbReference>
<dbReference type="SUPFAM" id="SSF53335">
    <property type="entry name" value="S-adenosyl-L-methionine-dependent methyltransferases"/>
    <property type="match status" value="1"/>
</dbReference>
<organism evidence="4 5">
    <name type="scientific">Amycolatopsis thermoflava</name>
    <dbReference type="NCBI Taxonomy" id="84480"/>
    <lineage>
        <taxon>Bacteria</taxon>
        <taxon>Bacillati</taxon>
        <taxon>Actinomycetota</taxon>
        <taxon>Actinomycetes</taxon>
        <taxon>Pseudonocardiales</taxon>
        <taxon>Pseudonocardiaceae</taxon>
        <taxon>Amycolatopsis</taxon>
        <taxon>Amycolatopsis methanolica group</taxon>
    </lineage>
</organism>
<protein>
    <submittedName>
        <fullName evidence="4">Methyltransferase family protein</fullName>
    </submittedName>
</protein>
<evidence type="ECO:0000259" key="3">
    <source>
        <dbReference type="Pfam" id="PF13649"/>
    </source>
</evidence>
<name>A0A3N2GRU9_9PSEU</name>
<comment type="caution">
    <text evidence="4">The sequence shown here is derived from an EMBL/GenBank/DDBJ whole genome shotgun (WGS) entry which is preliminary data.</text>
</comment>
<dbReference type="EMBL" id="RKHY01000001">
    <property type="protein sequence ID" value="ROS38959.1"/>
    <property type="molecule type" value="Genomic_DNA"/>
</dbReference>
<dbReference type="InterPro" id="IPR051052">
    <property type="entry name" value="Diverse_substrate_MTase"/>
</dbReference>
<sequence length="258" mass="28366">MTLAQGDFTTLAESYSRYREGYSPAVRDAILGLCARPVCSLDVADVGAGTGIWSRMLAARLPASLTAVEPNDAMREQGIEDSYGLRITWRAGSGERTGLDDASADLLTMASSFHWVGFDAGLREFRRVLRPGGWFAALWNPRDVEANPLLAEIEGEIRRLRPDLRRVSSGRSGVTATLTARLAAEPGYGPPLYLEGRHVVRQTVEHYLGVWRSANDVQAQLGPEAFAKFLDHAREALAGHDVVETTYLTRAWAVRRLP</sequence>
<proteinExistence type="predicted"/>
<reference evidence="4 5" key="1">
    <citation type="submission" date="2018-11" db="EMBL/GenBank/DDBJ databases">
        <title>Sequencing the genomes of 1000 actinobacteria strains.</title>
        <authorList>
            <person name="Klenk H.-P."/>
        </authorList>
    </citation>
    <scope>NUCLEOTIDE SEQUENCE [LARGE SCALE GENOMIC DNA]</scope>
    <source>
        <strain evidence="4 5">DSM 44348</strain>
    </source>
</reference>
<evidence type="ECO:0000256" key="2">
    <source>
        <dbReference type="ARBA" id="ARBA00022679"/>
    </source>
</evidence>
<dbReference type="Gene3D" id="3.40.50.150">
    <property type="entry name" value="Vaccinia Virus protein VP39"/>
    <property type="match status" value="1"/>
</dbReference>
<keyword evidence="5" id="KW-1185">Reference proteome</keyword>